<dbReference type="RefSeq" id="WP_097055447.1">
    <property type="nucleotide sequence ID" value="NZ_OCMF01000001.1"/>
</dbReference>
<protein>
    <recommendedName>
        <fullName evidence="5 6">Large ribosomal subunit protein uL13</fullName>
    </recommendedName>
</protein>
<dbReference type="AlphaFoldDB" id="A0A285X344"/>
<comment type="subunit">
    <text evidence="2 6">Part of the 50S ribosomal subunit.</text>
</comment>
<dbReference type="PANTHER" id="PTHR11545:SF2">
    <property type="entry name" value="LARGE RIBOSOMAL SUBUNIT PROTEIN UL13M"/>
    <property type="match status" value="1"/>
</dbReference>
<comment type="function">
    <text evidence="6 8">This protein is one of the early assembly proteins of the 50S ribosomal subunit, although it is not seen to bind rRNA by itself. It is important during the early stages of 50S assembly.</text>
</comment>
<proteinExistence type="inferred from homology"/>
<organism evidence="9 10">
    <name type="scientific">Salinimicrobium sediminis</name>
    <dbReference type="NCBI Taxonomy" id="1343891"/>
    <lineage>
        <taxon>Bacteria</taxon>
        <taxon>Pseudomonadati</taxon>
        <taxon>Bacteroidota</taxon>
        <taxon>Flavobacteriia</taxon>
        <taxon>Flavobacteriales</taxon>
        <taxon>Flavobacteriaceae</taxon>
        <taxon>Salinimicrobium</taxon>
    </lineage>
</organism>
<dbReference type="Pfam" id="PF00572">
    <property type="entry name" value="Ribosomal_L13"/>
    <property type="match status" value="1"/>
</dbReference>
<dbReference type="InterPro" id="IPR023563">
    <property type="entry name" value="Ribosomal_uL13_CS"/>
</dbReference>
<accession>A0A285X344</accession>
<dbReference type="SUPFAM" id="SSF52161">
    <property type="entry name" value="Ribosomal protein L13"/>
    <property type="match status" value="1"/>
</dbReference>
<dbReference type="PIRSF" id="PIRSF002181">
    <property type="entry name" value="Ribosomal_L13"/>
    <property type="match status" value="1"/>
</dbReference>
<evidence type="ECO:0000313" key="10">
    <source>
        <dbReference type="Proteomes" id="UP000219193"/>
    </source>
</evidence>
<gene>
    <name evidence="6 8" type="primary">rplM</name>
    <name evidence="9" type="ORF">SAMN06296241_1268</name>
</gene>
<dbReference type="InterPro" id="IPR036899">
    <property type="entry name" value="Ribosomal_uL13_sf"/>
</dbReference>
<keyword evidence="10" id="KW-1185">Reference proteome</keyword>
<keyword evidence="4 6" id="KW-0687">Ribonucleoprotein</keyword>
<dbReference type="GO" id="GO:0017148">
    <property type="term" value="P:negative regulation of translation"/>
    <property type="evidence" value="ECO:0007669"/>
    <property type="project" value="TreeGrafter"/>
</dbReference>
<keyword evidence="3 6" id="KW-0689">Ribosomal protein</keyword>
<dbReference type="InterPro" id="IPR005822">
    <property type="entry name" value="Ribosomal_uL13"/>
</dbReference>
<dbReference type="GO" id="GO:0006412">
    <property type="term" value="P:translation"/>
    <property type="evidence" value="ECO:0007669"/>
    <property type="project" value="UniProtKB-UniRule"/>
</dbReference>
<dbReference type="HAMAP" id="MF_01366">
    <property type="entry name" value="Ribosomal_uL13"/>
    <property type="match status" value="1"/>
</dbReference>
<dbReference type="Proteomes" id="UP000219193">
    <property type="component" value="Unassembled WGS sequence"/>
</dbReference>
<dbReference type="GO" id="GO:0003735">
    <property type="term" value="F:structural constituent of ribosome"/>
    <property type="evidence" value="ECO:0007669"/>
    <property type="project" value="InterPro"/>
</dbReference>
<dbReference type="Gene3D" id="3.90.1180.10">
    <property type="entry name" value="Ribosomal protein L13"/>
    <property type="match status" value="1"/>
</dbReference>
<evidence type="ECO:0000256" key="4">
    <source>
        <dbReference type="ARBA" id="ARBA00023274"/>
    </source>
</evidence>
<evidence type="ECO:0000256" key="1">
    <source>
        <dbReference type="ARBA" id="ARBA00006227"/>
    </source>
</evidence>
<evidence type="ECO:0000256" key="3">
    <source>
        <dbReference type="ARBA" id="ARBA00022980"/>
    </source>
</evidence>
<dbReference type="CDD" id="cd00392">
    <property type="entry name" value="Ribosomal_L13"/>
    <property type="match status" value="1"/>
</dbReference>
<evidence type="ECO:0000313" key="9">
    <source>
        <dbReference type="EMBL" id="SOC79735.1"/>
    </source>
</evidence>
<dbReference type="GO" id="GO:0003729">
    <property type="term" value="F:mRNA binding"/>
    <property type="evidence" value="ECO:0007669"/>
    <property type="project" value="TreeGrafter"/>
</dbReference>
<evidence type="ECO:0000256" key="5">
    <source>
        <dbReference type="ARBA" id="ARBA00035201"/>
    </source>
</evidence>
<sequence>MDTLSYKTVSANKATVNKEWVVVDAEGQALGRLSSIVAKLLRGKYKANFTPHVDCGDNVVVINAEKINLTGKKWDSKEYIRHTGYPGGQRSLTASELFTKGPERLVENAVKGMLPKNKLGADLFRNLRVFAGSEHDVQAQKPKTINLNDLK</sequence>
<dbReference type="PANTHER" id="PTHR11545">
    <property type="entry name" value="RIBOSOMAL PROTEIN L13"/>
    <property type="match status" value="1"/>
</dbReference>
<comment type="similarity">
    <text evidence="1 6 7">Belongs to the universal ribosomal protein uL13 family.</text>
</comment>
<name>A0A285X344_9FLAO</name>
<dbReference type="EMBL" id="OCMF01000001">
    <property type="protein sequence ID" value="SOC79735.1"/>
    <property type="molecule type" value="Genomic_DNA"/>
</dbReference>
<dbReference type="OrthoDB" id="9801330at2"/>
<dbReference type="InterPro" id="IPR005823">
    <property type="entry name" value="Ribosomal_uL13_bac-type"/>
</dbReference>
<evidence type="ECO:0000256" key="8">
    <source>
        <dbReference type="RuleBase" id="RU003878"/>
    </source>
</evidence>
<evidence type="ECO:0000256" key="2">
    <source>
        <dbReference type="ARBA" id="ARBA00011838"/>
    </source>
</evidence>
<dbReference type="FunFam" id="3.90.1180.10:FF:000001">
    <property type="entry name" value="50S ribosomal protein L13"/>
    <property type="match status" value="1"/>
</dbReference>
<evidence type="ECO:0000256" key="7">
    <source>
        <dbReference type="RuleBase" id="RU003877"/>
    </source>
</evidence>
<dbReference type="GO" id="GO:0022625">
    <property type="term" value="C:cytosolic large ribosomal subunit"/>
    <property type="evidence" value="ECO:0007669"/>
    <property type="project" value="TreeGrafter"/>
</dbReference>
<dbReference type="PROSITE" id="PS00783">
    <property type="entry name" value="RIBOSOMAL_L13"/>
    <property type="match status" value="1"/>
</dbReference>
<reference evidence="10" key="1">
    <citation type="submission" date="2017-09" db="EMBL/GenBank/DDBJ databases">
        <authorList>
            <person name="Varghese N."/>
            <person name="Submissions S."/>
        </authorList>
    </citation>
    <scope>NUCLEOTIDE SEQUENCE [LARGE SCALE GENOMIC DNA]</scope>
    <source>
        <strain evidence="10">CGMCC 1.12641</strain>
    </source>
</reference>
<dbReference type="NCBIfam" id="TIGR01066">
    <property type="entry name" value="rplM_bact"/>
    <property type="match status" value="1"/>
</dbReference>
<evidence type="ECO:0000256" key="6">
    <source>
        <dbReference type="HAMAP-Rule" id="MF_01366"/>
    </source>
</evidence>